<dbReference type="RefSeq" id="XP_065666307.1">
    <property type="nucleotide sequence ID" value="XM_065810235.1"/>
</dbReference>
<feature type="domain" description="Protein kinase" evidence="9">
    <location>
        <begin position="378"/>
        <end position="655"/>
    </location>
</feature>
<evidence type="ECO:0000259" key="9">
    <source>
        <dbReference type="PROSITE" id="PS50011"/>
    </source>
</evidence>
<evidence type="ECO:0000313" key="14">
    <source>
        <dbReference type="RefSeq" id="XP_065666308.1"/>
    </source>
</evidence>
<evidence type="ECO:0000313" key="10">
    <source>
        <dbReference type="Proteomes" id="UP001652625"/>
    </source>
</evidence>
<keyword evidence="10" id="KW-1185">Reference proteome</keyword>
<keyword evidence="2" id="KW-0808">Transferase</keyword>
<organism evidence="10 15">
    <name type="scientific">Hydra vulgaris</name>
    <name type="common">Hydra</name>
    <name type="synonym">Hydra attenuata</name>
    <dbReference type="NCBI Taxonomy" id="6087"/>
    <lineage>
        <taxon>Eukaryota</taxon>
        <taxon>Metazoa</taxon>
        <taxon>Cnidaria</taxon>
        <taxon>Hydrozoa</taxon>
        <taxon>Hydroidolina</taxon>
        <taxon>Anthoathecata</taxon>
        <taxon>Aplanulata</taxon>
        <taxon>Hydridae</taxon>
        <taxon>Hydra</taxon>
    </lineage>
</organism>
<dbReference type="InterPro" id="IPR011009">
    <property type="entry name" value="Kinase-like_dom_sf"/>
</dbReference>
<keyword evidence="4" id="KW-0418">Kinase</keyword>
<feature type="compositionally biased region" description="Basic and acidic residues" evidence="8">
    <location>
        <begin position="285"/>
        <end position="299"/>
    </location>
</feature>
<reference evidence="11 12" key="1">
    <citation type="submission" date="2025-05" db="UniProtKB">
        <authorList>
            <consortium name="RefSeq"/>
        </authorList>
    </citation>
    <scope>IDENTIFICATION</scope>
</reference>
<proteinExistence type="predicted"/>
<evidence type="ECO:0000256" key="8">
    <source>
        <dbReference type="SAM" id="MobiDB-lite"/>
    </source>
</evidence>
<evidence type="ECO:0000256" key="4">
    <source>
        <dbReference type="ARBA" id="ARBA00022777"/>
    </source>
</evidence>
<dbReference type="SMART" id="SM00220">
    <property type="entry name" value="S_TKc"/>
    <property type="match status" value="1"/>
</dbReference>
<evidence type="ECO:0000256" key="7">
    <source>
        <dbReference type="SAM" id="Coils"/>
    </source>
</evidence>
<dbReference type="GeneID" id="100211425"/>
<dbReference type="PANTHER" id="PTHR22974:SF23">
    <property type="entry name" value="TOUSLED-LIKE KINASE, ISOFORM G"/>
    <property type="match status" value="1"/>
</dbReference>
<dbReference type="Proteomes" id="UP001652625">
    <property type="component" value="Chromosome 11"/>
</dbReference>
<accession>A0ABM4CWJ4</accession>
<feature type="binding site" evidence="6">
    <location>
        <position position="407"/>
    </location>
    <ligand>
        <name>ATP</name>
        <dbReference type="ChEBI" id="CHEBI:30616"/>
    </ligand>
</feature>
<evidence type="ECO:0000313" key="11">
    <source>
        <dbReference type="RefSeq" id="XP_065666305.1"/>
    </source>
</evidence>
<dbReference type="PROSITE" id="PS00107">
    <property type="entry name" value="PROTEIN_KINASE_ATP"/>
    <property type="match status" value="1"/>
</dbReference>
<dbReference type="Gene3D" id="1.10.510.10">
    <property type="entry name" value="Transferase(Phosphotransferase) domain 1"/>
    <property type="match status" value="1"/>
</dbReference>
<feature type="compositionally biased region" description="Polar residues" evidence="8">
    <location>
        <begin position="40"/>
        <end position="65"/>
    </location>
</feature>
<dbReference type="RefSeq" id="XP_065666308.1">
    <property type="nucleotide sequence ID" value="XM_065810236.1"/>
</dbReference>
<dbReference type="PANTHER" id="PTHR22974">
    <property type="entry name" value="MIXED LINEAGE PROTEIN KINASE"/>
    <property type="match status" value="1"/>
</dbReference>
<dbReference type="RefSeq" id="XP_065666305.1">
    <property type="nucleotide sequence ID" value="XM_065810233.1"/>
</dbReference>
<keyword evidence="1" id="KW-0723">Serine/threonine-protein kinase</keyword>
<sequence>MEGLDPVRRELLEARINGIGCKNIQQPFESPTYNFMNGNNASSGSDSFETTTIQPPASPTSNFEKSCTPPPPKGRKRKVTTSEYKEVSQKPTRQINDSSGIGTYFGKKDILTSPIRVPMGITNARNSPTPCHSNIDTAVTSRGTQTDNLPTDANVTGSAVKQPDNNKIVDSGNLEELRREISRLEQQANGLLANEKKMKEKNERSVELIKEFLISQTIDQKKRCREHTMANRLRLGQFNTVRQAASFVEQWNDGYAFIEINKKLSDIMQQKEELDKFKKNLQKRKPSEKPEKKEKKAKLSEGFVVPGAPASNLSLSEYHEQDEILRLRVNAIKKEEQEVQQELEKLERERNVHIRELKRINNEDQSRFNHHPILHDRYLLLQMIGKGGFSEVYKGFDLKELHYIACKVHQLNNDWKEDKKANYIKHAVREYTIHRSLNHHRIVRLQDVFEIDSNSFVTVLEYCDGNDLDFILKQHKTIPEKEARVVMMQVVSALKYLNERKPPVIHYDLKPGNILLGSGMASWDVKLTDFGLSKILPEDTESDSIDLTSQGAGTYWYLPPECFLVGKAPPKISSKVDVWSVGIIFYQALYGRKPFGHNLSQASILEQNTILKATNIDFPSKPTVSQEAKNFIRKCLTYKKDDRVDVFQLAEDPYLKAKKSQAEAKKLEQLGSGSLTSISIPRPLSSNSCEGPSISN</sequence>
<keyword evidence="5 6" id="KW-0067">ATP-binding</keyword>
<evidence type="ECO:0000256" key="2">
    <source>
        <dbReference type="ARBA" id="ARBA00022679"/>
    </source>
</evidence>
<evidence type="ECO:0000313" key="15">
    <source>
        <dbReference type="RefSeq" id="XP_065666309.1"/>
    </source>
</evidence>
<dbReference type="PROSITE" id="PS00108">
    <property type="entry name" value="PROTEIN_KINASE_ST"/>
    <property type="match status" value="1"/>
</dbReference>
<feature type="region of interest" description="Disordered" evidence="8">
    <location>
        <begin position="40"/>
        <end position="81"/>
    </location>
</feature>
<evidence type="ECO:0000313" key="13">
    <source>
        <dbReference type="RefSeq" id="XP_065666307.1"/>
    </source>
</evidence>
<dbReference type="RefSeq" id="XP_065666306.1">
    <property type="nucleotide sequence ID" value="XM_065810234.1"/>
</dbReference>
<protein>
    <submittedName>
        <fullName evidence="11 12">Serine/threonine-protein kinase tousled-like 2 isoform X2</fullName>
    </submittedName>
</protein>
<dbReference type="InterPro" id="IPR000719">
    <property type="entry name" value="Prot_kinase_dom"/>
</dbReference>
<dbReference type="RefSeq" id="XP_065666309.1">
    <property type="nucleotide sequence ID" value="XM_065810237.1"/>
</dbReference>
<keyword evidence="7" id="KW-0175">Coiled coil</keyword>
<feature type="region of interest" description="Disordered" evidence="8">
    <location>
        <begin position="675"/>
        <end position="696"/>
    </location>
</feature>
<evidence type="ECO:0000256" key="1">
    <source>
        <dbReference type="ARBA" id="ARBA00022527"/>
    </source>
</evidence>
<dbReference type="Pfam" id="PF00069">
    <property type="entry name" value="Pkinase"/>
    <property type="match status" value="1"/>
</dbReference>
<dbReference type="SUPFAM" id="SSF56112">
    <property type="entry name" value="Protein kinase-like (PK-like)"/>
    <property type="match status" value="1"/>
</dbReference>
<evidence type="ECO:0000313" key="12">
    <source>
        <dbReference type="RefSeq" id="XP_065666306.1"/>
    </source>
</evidence>
<evidence type="ECO:0000256" key="6">
    <source>
        <dbReference type="PROSITE-ProRule" id="PRU10141"/>
    </source>
</evidence>
<keyword evidence="3 6" id="KW-0547">Nucleotide-binding</keyword>
<feature type="coiled-coil region" evidence="7">
    <location>
        <begin position="329"/>
        <end position="363"/>
    </location>
</feature>
<evidence type="ECO:0000256" key="5">
    <source>
        <dbReference type="ARBA" id="ARBA00022840"/>
    </source>
</evidence>
<dbReference type="InterPro" id="IPR017441">
    <property type="entry name" value="Protein_kinase_ATP_BS"/>
</dbReference>
<dbReference type="InterPro" id="IPR008271">
    <property type="entry name" value="Ser/Thr_kinase_AS"/>
</dbReference>
<gene>
    <name evidence="11 12 13 14 15" type="primary">LOC100211425</name>
</gene>
<name>A0ABM4CWJ4_HYDVU</name>
<dbReference type="PROSITE" id="PS50011">
    <property type="entry name" value="PROTEIN_KINASE_DOM"/>
    <property type="match status" value="1"/>
</dbReference>
<feature type="coiled-coil region" evidence="7">
    <location>
        <begin position="167"/>
        <end position="201"/>
    </location>
</feature>
<dbReference type="CDD" id="cd13990">
    <property type="entry name" value="STKc_TLK"/>
    <property type="match status" value="1"/>
</dbReference>
<feature type="region of interest" description="Disordered" evidence="8">
    <location>
        <begin position="278"/>
        <end position="301"/>
    </location>
</feature>
<evidence type="ECO:0000256" key="3">
    <source>
        <dbReference type="ARBA" id="ARBA00022741"/>
    </source>
</evidence>